<dbReference type="AlphaFoldDB" id="A0A7Y0HRU4"/>
<dbReference type="EMBL" id="JAAIII010000001">
    <property type="protein sequence ID" value="NMM92883.1"/>
    <property type="molecule type" value="Genomic_DNA"/>
</dbReference>
<proteinExistence type="predicted"/>
<dbReference type="InterPro" id="IPR002109">
    <property type="entry name" value="Glutaredoxin"/>
</dbReference>
<feature type="domain" description="Glutaredoxin" evidence="1">
    <location>
        <begin position="8"/>
        <end position="62"/>
    </location>
</feature>
<gene>
    <name evidence="2" type="ORF">G1C95_0068</name>
</gene>
<organism evidence="2 3">
    <name type="scientific">Bifidobacterium oedipodis</name>
    <dbReference type="NCBI Taxonomy" id="2675322"/>
    <lineage>
        <taxon>Bacteria</taxon>
        <taxon>Bacillati</taxon>
        <taxon>Actinomycetota</taxon>
        <taxon>Actinomycetes</taxon>
        <taxon>Bifidobacteriales</taxon>
        <taxon>Bifidobacteriaceae</taxon>
        <taxon>Bifidobacterium</taxon>
    </lineage>
</organism>
<keyword evidence="3" id="KW-1185">Reference proteome</keyword>
<dbReference type="Proteomes" id="UP000532194">
    <property type="component" value="Unassembled WGS sequence"/>
</dbReference>
<protein>
    <submittedName>
        <fullName evidence="2">NrdH-redoxin</fullName>
    </submittedName>
</protein>
<comment type="caution">
    <text evidence="2">The sequence shown here is derived from an EMBL/GenBank/DDBJ whole genome shotgun (WGS) entry which is preliminary data.</text>
</comment>
<name>A0A7Y0HRU4_9BIFI</name>
<dbReference type="SUPFAM" id="SSF52833">
    <property type="entry name" value="Thioredoxin-like"/>
    <property type="match status" value="1"/>
</dbReference>
<accession>A0A7Y0HRU4</accession>
<dbReference type="Gene3D" id="3.40.30.10">
    <property type="entry name" value="Glutaredoxin"/>
    <property type="match status" value="1"/>
</dbReference>
<dbReference type="InterPro" id="IPR036249">
    <property type="entry name" value="Thioredoxin-like_sf"/>
</dbReference>
<dbReference type="CDD" id="cd02976">
    <property type="entry name" value="NrdH"/>
    <property type="match status" value="1"/>
</dbReference>
<dbReference type="RefSeq" id="WP_169170970.1">
    <property type="nucleotide sequence ID" value="NZ_JAAIII010000001.1"/>
</dbReference>
<sequence>MTQAQPSIEFYGASWCGDCRRAKSVLDKLGVAYAYHDLEQEEGAADQAVAISGQQHIPVLQFTDGTVFVEPTNSQLETKVKELGLA</sequence>
<evidence type="ECO:0000259" key="1">
    <source>
        <dbReference type="Pfam" id="PF00462"/>
    </source>
</evidence>
<evidence type="ECO:0000313" key="2">
    <source>
        <dbReference type="EMBL" id="NMM92883.1"/>
    </source>
</evidence>
<dbReference type="PROSITE" id="PS51354">
    <property type="entry name" value="GLUTAREDOXIN_2"/>
    <property type="match status" value="1"/>
</dbReference>
<reference evidence="2 3" key="1">
    <citation type="submission" date="2020-02" db="EMBL/GenBank/DDBJ databases">
        <title>Characterization of phylogenetic diversity of novel bifidobacterial species isolated in Czech ZOOs.</title>
        <authorList>
            <person name="Lugli G.A."/>
            <person name="Vera N.B."/>
            <person name="Ventura M."/>
        </authorList>
    </citation>
    <scope>NUCLEOTIDE SEQUENCE [LARGE SCALE GENOMIC DNA]</scope>
    <source>
        <strain evidence="2 3">DSM 109957</strain>
    </source>
</reference>
<evidence type="ECO:0000313" key="3">
    <source>
        <dbReference type="Proteomes" id="UP000532194"/>
    </source>
</evidence>
<dbReference type="Pfam" id="PF00462">
    <property type="entry name" value="Glutaredoxin"/>
    <property type="match status" value="1"/>
</dbReference>